<dbReference type="SUPFAM" id="SSF49344">
    <property type="entry name" value="CBD9-like"/>
    <property type="match status" value="1"/>
</dbReference>
<dbReference type="AlphaFoldDB" id="A0A177TXQ5"/>
<keyword evidence="8" id="KW-1185">Reference proteome</keyword>
<dbReference type="InterPro" id="IPR015920">
    <property type="entry name" value="Cellobiose_DH-like_cyt"/>
</dbReference>
<sequence>MRLRTMMSTKKLVPFLALAALARADIFSDSFCKGDLCITAVYDNGTSSVNYTAVASGKVGWIGVGQGEQMAGANMMVGWAQPGGTVVLSQRSTASHIAPTTQIQAEAFVPDRAASTSNASITVLRWAFPVRAGFATESTAHIWATSPTSPNSADPSAIIDRHNKHGLFDLDLTKPVPTSAIPIEVPFSAGGRRLPTGSKPGLPGQHNDGTSSGRPNSGSSSHLGKDHKRLGLVMVSLVLVQACSGQIDVAILRSPGVRYPHIFLGIVLGLGLVLAIPECG</sequence>
<dbReference type="PANTHER" id="PTHR47797">
    <property type="entry name" value="DEHYDROGENASE, PUTATIVE (AFU_ORTHOLOGUE AFUA_8G05805)-RELATED"/>
    <property type="match status" value="1"/>
</dbReference>
<keyword evidence="3" id="KW-0732">Signal</keyword>
<gene>
    <name evidence="6" type="ORF">A4X03_0g7259</name>
    <name evidence="5" type="ORF">JKIAZH3_G363</name>
</gene>
<dbReference type="InterPro" id="IPR005018">
    <property type="entry name" value="DOMON_domain"/>
</dbReference>
<evidence type="ECO:0000259" key="4">
    <source>
        <dbReference type="PROSITE" id="PS50836"/>
    </source>
</evidence>
<evidence type="ECO:0000313" key="6">
    <source>
        <dbReference type="EMBL" id="KAE8246442.1"/>
    </source>
</evidence>
<dbReference type="Proteomes" id="UP000077671">
    <property type="component" value="Unassembled WGS sequence"/>
</dbReference>
<accession>A0A177TXQ5</accession>
<protein>
    <recommendedName>
        <fullName evidence="4">DOMON domain-containing protein</fullName>
    </recommendedName>
</protein>
<feature type="transmembrane region" description="Helical" evidence="2">
    <location>
        <begin position="230"/>
        <end position="252"/>
    </location>
</feature>
<proteinExistence type="predicted"/>
<dbReference type="PROSITE" id="PS50836">
    <property type="entry name" value="DOMON"/>
    <property type="match status" value="1"/>
</dbReference>
<reference evidence="6" key="2">
    <citation type="journal article" date="2019" name="IMA Fungus">
        <title>Genome sequencing and comparison of five Tilletia species to identify candidate genes for the detection of regulated species infecting wheat.</title>
        <authorList>
            <person name="Nguyen H.D.T."/>
            <person name="Sultana T."/>
            <person name="Kesanakurti P."/>
            <person name="Hambleton S."/>
        </authorList>
    </citation>
    <scope>NUCLEOTIDE SEQUENCE</scope>
    <source>
        <strain evidence="6">DAOMC 238032</strain>
    </source>
</reference>
<name>A0A177TXQ5_9BASI</name>
<evidence type="ECO:0000313" key="7">
    <source>
        <dbReference type="Proteomes" id="UP000077671"/>
    </source>
</evidence>
<evidence type="ECO:0000256" key="1">
    <source>
        <dbReference type="SAM" id="MobiDB-lite"/>
    </source>
</evidence>
<feature type="region of interest" description="Disordered" evidence="1">
    <location>
        <begin position="187"/>
        <end position="223"/>
    </location>
</feature>
<evidence type="ECO:0000313" key="5">
    <source>
        <dbReference type="EMBL" id="CAD6943959.1"/>
    </source>
</evidence>
<dbReference type="CDD" id="cd09630">
    <property type="entry name" value="CDH_like_cytochrome"/>
    <property type="match status" value="1"/>
</dbReference>
<evidence type="ECO:0000256" key="2">
    <source>
        <dbReference type="SAM" id="Phobius"/>
    </source>
</evidence>
<feature type="domain" description="DOMON" evidence="4">
    <location>
        <begin position="32"/>
        <end position="146"/>
    </location>
</feature>
<organism evidence="6 7">
    <name type="scientific">Tilletia caries</name>
    <name type="common">wheat bunt fungus</name>
    <dbReference type="NCBI Taxonomy" id="13290"/>
    <lineage>
        <taxon>Eukaryota</taxon>
        <taxon>Fungi</taxon>
        <taxon>Dikarya</taxon>
        <taxon>Basidiomycota</taxon>
        <taxon>Ustilaginomycotina</taxon>
        <taxon>Exobasidiomycetes</taxon>
        <taxon>Tilletiales</taxon>
        <taxon>Tilletiaceae</taxon>
        <taxon>Tilletia</taxon>
    </lineage>
</organism>
<feature type="compositionally biased region" description="Low complexity" evidence="1">
    <location>
        <begin position="209"/>
        <end position="221"/>
    </location>
</feature>
<reference evidence="6" key="1">
    <citation type="submission" date="2016-04" db="EMBL/GenBank/DDBJ databases">
        <authorList>
            <person name="Nguyen H.D."/>
            <person name="Kesanakurti P."/>
            <person name="Cullis J."/>
            <person name="Levesque C.A."/>
            <person name="Hambleton S."/>
        </authorList>
    </citation>
    <scope>NUCLEOTIDE SEQUENCE</scope>
    <source>
        <strain evidence="6">DAOMC 238032</strain>
    </source>
</reference>
<reference evidence="5" key="3">
    <citation type="submission" date="2020-10" db="EMBL/GenBank/DDBJ databases">
        <authorList>
            <person name="Sedaghatjoo S."/>
        </authorList>
    </citation>
    <scope>NUCLEOTIDE SEQUENCE</scope>
    <source>
        <strain evidence="5">AZH3</strain>
    </source>
</reference>
<feature type="signal peptide" evidence="3">
    <location>
        <begin position="1"/>
        <end position="24"/>
    </location>
</feature>
<keyword evidence="2" id="KW-0472">Membrane</keyword>
<dbReference type="EMBL" id="LWDD02001651">
    <property type="protein sequence ID" value="KAE8246442.1"/>
    <property type="molecule type" value="Genomic_DNA"/>
</dbReference>
<dbReference type="EMBL" id="CAJHJG010004745">
    <property type="protein sequence ID" value="CAD6943959.1"/>
    <property type="molecule type" value="Genomic_DNA"/>
</dbReference>
<feature type="chain" id="PRO_5043680121" description="DOMON domain-containing protein" evidence="3">
    <location>
        <begin position="25"/>
        <end position="280"/>
    </location>
</feature>
<keyword evidence="2" id="KW-1133">Transmembrane helix</keyword>
<feature type="transmembrane region" description="Helical" evidence="2">
    <location>
        <begin position="259"/>
        <end position="277"/>
    </location>
</feature>
<comment type="caution">
    <text evidence="6">The sequence shown here is derived from an EMBL/GenBank/DDBJ whole genome shotgun (WGS) entry which is preliminary data.</text>
</comment>
<dbReference type="Proteomes" id="UP000836402">
    <property type="component" value="Unassembled WGS sequence"/>
</dbReference>
<dbReference type="Pfam" id="PF16010">
    <property type="entry name" value="CDH-cyt"/>
    <property type="match status" value="1"/>
</dbReference>
<keyword evidence="2" id="KW-0812">Transmembrane</keyword>
<evidence type="ECO:0000256" key="3">
    <source>
        <dbReference type="SAM" id="SignalP"/>
    </source>
</evidence>
<dbReference type="Gene3D" id="2.60.40.1210">
    <property type="entry name" value="Cellobiose dehydrogenase, cytochrome domain"/>
    <property type="match status" value="1"/>
</dbReference>
<evidence type="ECO:0000313" key="8">
    <source>
        <dbReference type="Proteomes" id="UP000836402"/>
    </source>
</evidence>
<dbReference type="PANTHER" id="PTHR47797:SF3">
    <property type="entry name" value="CYTOCHROME B561 DOMAIN-CONTAINING PROTEIN"/>
    <property type="match status" value="1"/>
</dbReference>